<keyword evidence="4" id="KW-0812">Transmembrane</keyword>
<sequence>MIFKNFYNLLFCFFLLISTQETSEQCVCGHVRLQTQCQNSGVCIWQNEVCVLHLARTYMQKNQGEFTCKIYAEEDCRLQKQCGFHLGQCVSFVDCLVFKKDQCYQSSYRCVSDGTKCVEVFECKDFKTEVGCAYQNQKGGYCFWVQDTVKMCRDVVLCEELPIYLESHILCKQALAGCTVNDQGYGCIKQKDECTQYFNEFQCFEIYQKSQKCFWDSKNSKCIEKVCQNLPYSQDYECKQILSECTSNGIHCVQRKQCSDAKNKVGCVTDAQGNKCEYYNNKCKIKGCDTALSSLKSYQQCQDYDNLLDCVTNANGGCKQRPQTCQGYVDAADCYSIEKQDCVWYNNKCEKRACYHAPLYYTPADCKQYGNCMAKAGGGCQQMPDICNEKLKEQFCEFNYTNTKCISLEGIWTLFECKKLKLPNYKNPKICQEVSSNCAINLEILGCKDYLCKLIQEIEFCSFNSQETGQTNNQGCVEKKCINAPSHFESNSQCEKWLPYCTVNVQELSNLKLLFGCVDKKNECQFALEEQCYSTFSGTNCKWDNVSKICIDQICTDANPNIYQTNEDCNSYKVLQGSCILRFSGSGCQLWPTTCNNLMNQQQCQLNLQDGTHCFWTGSLCKTLECSDASVENYTNNIKCNSWIDYCIFNPILGGCMNRPSTADCPASPNDEMYDSHVECQSWNPKCTVIPSISLQGCQQKKANCSEYIRQRNCKTNLAGQNCYWDDYEQKCYQENDAGDCSKRLYDDISHQNCENFLQKCTINQIIAQCVSLSTQCDYKLQQNCVITRDQQPCKWDVKNRVCKDVMCSDNTTAKTEEECLKFRQFSQCQLKIQPNGTYGEGCEIRPVRCDEVTHPVICKLTLTSQNEICYFFNSRCQVVQSYQCEAITDSKSNEECQLYNRYCVLQIKGQGCYSIYSCSDLSSKVCKGAIMKYNYKCNYYGSCHQDNYCGDKTLLISDCDGRKTPLGQLCYFQKECDQYYCTRKCLLQTAKQYLQFQSSATFFDRNKQCFDYSSNYIYDTSCQCCLSMDSCSQQLGGQQLCNSSTVNSGSNKRCGYNFMTNSCQYRQCEHLKFIDYPILTDQICFDWKYDCVLGTSGCTTFYYYCNLVKLISQCYQNGCYWQDGMCVDYVQCQINTTAVTNRECLLVNAKYCRFNYTKGVGCAFFNCNDIYYSSLCNQTSLVDGQHCQWINSRCQYRPCSQYTVQSQCESSYVKNNYGIVKCYWCQDYDIKCSNYKFCSLSNMISPKSHQDCNDNNSLQTIEFYTSVICIIKQQQCSDYSYQEACVSTINGVSCYWSANLCNNKCEAATTNPSTNQQCYDWDSDCMLQTTSQCQLLSCSLLIVQSDCNIYTTKCFWDGSNCKTIGACSEYSTSILCSNNNNSKGIPCFWNGTSCIEKTCQNISTVPSTILDCNNWLANCQLNTNGNSCVEDCTSADDLHKTHDQCETYYFNKSCTVKPDIIQCVDLPISCGLATQEQCYLDRSGNSCYYSILTQTCLPLTCSNLDTNFKSHEQCNQKLKLCTVNTTLNGCQQLDNCNTYLVKEQCFFDQNDIECEWDISQNVCIIKECSSAQLKYYTAHGCRQYFGDSCTVNNNLDGCEIGQPVCLNYNYQQCISDGQINLSGVECFWNEGKRSCQERICTNGPQDASSHFECSVFLSSCQLEGCHIKGCFDYYYAIDSACSNMFEDKRCISNGTRCVKRKQCESVTLAEGCTFDSNQNRCVWIDEKCYTKSCQTAQVTFTKYEECNSYLPHCTVKQDGGCTSRQSCQNYQIKEACYMDFENFECIWDSNLSKCFSSQCVNFCGDGIVTGMDEYCDDGNYLPYDGCYKCQVQCPQGCNKCNGKQCQECDKNGWYLAEGVCTTKCGDGFAVGNEQCDDGNNLQYDGCYQCSYQCDKMCVDCFQGTCIQCQVGFVEDVYQCYNICGDGQLAQQLEQCDDGNLNNNDGCSELCKVEKDWKCSIENNISVCIYAILPKIILTKLSKSDASSQEFKLSFSEPVCLNEKGISEEQFIQLIVIEIINAKYDEYDIQINSMTSIKTELADVAYKIQINFKTNVKNPALKVKVNSDNIVNSQGNILFSKEAKLEFRSPYKISDDQLSLMSKTSMLSRIVLYFIVVISGISFLCGNLEILWNLLDMLQQLSYIKFHNIEFPQNLESYFDIFTIGSFTPIVDRLQIDQSLRDIFNFEIPVIQAKWKFEQYQINCYFLQNFQTLLMMLIMGFTNFIVSYLLVRFLILIKYENWPAIYQKAYLYHIVKVFYFLQSFARKYYQYFIFSGFIRIFTSNFYELTYASLLQLVNLNIETTLNTTISLVALFTFLCNIFLLSIFFFYLNSKNAVARNLSVLVEGIKNQQNQGVKQYFTIMLIKKTLFIINLVMMQGLMGAQSLITALLSGVFSCYFCIFRPFKNNFENIKIIITEVLIALNVSIFSLYEILKQNQDKESAERLGWINIGGFTLILLTTLAIDIYQQLLQYTQHVIAKIKICLKINQRKPKISRMLFI</sequence>
<feature type="chain" id="PRO_5035823630" evidence="5">
    <location>
        <begin position="25"/>
        <end position="2500"/>
    </location>
</feature>
<proteinExistence type="predicted"/>
<keyword evidence="1 5" id="KW-0732">Signal</keyword>
<evidence type="ECO:0000313" key="7">
    <source>
        <dbReference type="Proteomes" id="UP000683925"/>
    </source>
</evidence>
<feature type="transmembrane region" description="Helical" evidence="4">
    <location>
        <begin position="2213"/>
        <end position="2237"/>
    </location>
</feature>
<feature type="signal peptide" evidence="5">
    <location>
        <begin position="1"/>
        <end position="24"/>
    </location>
</feature>
<evidence type="ECO:0000256" key="2">
    <source>
        <dbReference type="ARBA" id="ARBA00022737"/>
    </source>
</evidence>
<accession>A0A8S1SUZ8</accession>
<evidence type="ECO:0000313" key="6">
    <source>
        <dbReference type="EMBL" id="CAD8142424.1"/>
    </source>
</evidence>
<evidence type="ECO:0000256" key="4">
    <source>
        <dbReference type="SAM" id="Phobius"/>
    </source>
</evidence>
<dbReference type="Pfam" id="PF13948">
    <property type="entry name" value="DUF4215"/>
    <property type="match status" value="2"/>
</dbReference>
<dbReference type="OrthoDB" id="28293at2759"/>
<dbReference type="OMA" id="SCQERIC"/>
<dbReference type="SMART" id="SM00639">
    <property type="entry name" value="PSA"/>
    <property type="match status" value="16"/>
</dbReference>
<feature type="transmembrane region" description="Helical" evidence="4">
    <location>
        <begin position="2277"/>
        <end position="2297"/>
    </location>
</feature>
<dbReference type="PANTHER" id="PTHR38934">
    <property type="entry name" value="HYPHALLY REGULATED CELL WALL PROTEIN 1"/>
    <property type="match status" value="1"/>
</dbReference>
<name>A0A8S1SUZ8_PAROT</name>
<keyword evidence="4" id="KW-1133">Transmembrane helix</keyword>
<keyword evidence="3" id="KW-1015">Disulfide bond</keyword>
<evidence type="ECO:0000256" key="3">
    <source>
        <dbReference type="ARBA" id="ARBA00023157"/>
    </source>
</evidence>
<feature type="transmembrane region" description="Helical" evidence="4">
    <location>
        <begin position="2446"/>
        <end position="2467"/>
    </location>
</feature>
<dbReference type="InterPro" id="IPR011936">
    <property type="entry name" value="Myxo_disulph_rpt"/>
</dbReference>
<dbReference type="InterPro" id="IPR002895">
    <property type="entry name" value="Paramecium_SA"/>
</dbReference>
<feature type="transmembrane region" description="Helical" evidence="4">
    <location>
        <begin position="2249"/>
        <end position="2265"/>
    </location>
</feature>
<dbReference type="PANTHER" id="PTHR38934:SF6">
    <property type="entry name" value="CHROMOSOME UNDETERMINED SCAFFOLD_176, WHOLE GENOME SHOTGUN SEQUENCE"/>
    <property type="match status" value="1"/>
</dbReference>
<dbReference type="EMBL" id="CAJJDP010000012">
    <property type="protein sequence ID" value="CAD8142424.1"/>
    <property type="molecule type" value="Genomic_DNA"/>
</dbReference>
<feature type="transmembrane region" description="Helical" evidence="4">
    <location>
        <begin position="2309"/>
        <end position="2331"/>
    </location>
</feature>
<feature type="transmembrane region" description="Helical" evidence="4">
    <location>
        <begin position="2110"/>
        <end position="2135"/>
    </location>
</feature>
<reference evidence="6" key="1">
    <citation type="submission" date="2021-01" db="EMBL/GenBank/DDBJ databases">
        <authorList>
            <consortium name="Genoscope - CEA"/>
            <person name="William W."/>
        </authorList>
    </citation>
    <scope>NUCLEOTIDE SEQUENCE</scope>
</reference>
<feature type="transmembrane region" description="Helical" evidence="4">
    <location>
        <begin position="2414"/>
        <end position="2434"/>
    </location>
</feature>
<gene>
    <name evidence="6" type="ORF">POCTA_138.1.T0130472</name>
</gene>
<keyword evidence="2" id="KW-0677">Repeat</keyword>
<dbReference type="NCBIfam" id="TIGR02232">
    <property type="entry name" value="myxo_disulf_rpt"/>
    <property type="match status" value="2"/>
</dbReference>
<dbReference type="Pfam" id="PF01508">
    <property type="entry name" value="Paramecium_SA"/>
    <property type="match status" value="12"/>
</dbReference>
<protein>
    <submittedName>
        <fullName evidence="6">Uncharacterized protein</fullName>
    </submittedName>
</protein>
<evidence type="ECO:0000256" key="5">
    <source>
        <dbReference type="SAM" id="SignalP"/>
    </source>
</evidence>
<dbReference type="Proteomes" id="UP000683925">
    <property type="component" value="Unassembled WGS sequence"/>
</dbReference>
<comment type="caution">
    <text evidence="6">The sequence shown here is derived from an EMBL/GenBank/DDBJ whole genome shotgun (WGS) entry which is preliminary data.</text>
</comment>
<keyword evidence="4" id="KW-0472">Membrane</keyword>
<evidence type="ECO:0000256" key="1">
    <source>
        <dbReference type="ARBA" id="ARBA00022729"/>
    </source>
</evidence>
<organism evidence="6 7">
    <name type="scientific">Paramecium octaurelia</name>
    <dbReference type="NCBI Taxonomy" id="43137"/>
    <lineage>
        <taxon>Eukaryota</taxon>
        <taxon>Sar</taxon>
        <taxon>Alveolata</taxon>
        <taxon>Ciliophora</taxon>
        <taxon>Intramacronucleata</taxon>
        <taxon>Oligohymenophorea</taxon>
        <taxon>Peniculida</taxon>
        <taxon>Parameciidae</taxon>
        <taxon>Paramecium</taxon>
    </lineage>
</organism>
<keyword evidence="7" id="KW-1185">Reference proteome</keyword>